<dbReference type="eggNOG" id="COG0682">
    <property type="taxonomic scope" value="Bacteria"/>
</dbReference>
<gene>
    <name evidence="7" type="primary">lgt</name>
    <name evidence="8" type="ordered locus">Hneap_0902</name>
</gene>
<dbReference type="HAMAP" id="MF_01147">
    <property type="entry name" value="Lgt"/>
    <property type="match status" value="1"/>
</dbReference>
<evidence type="ECO:0000256" key="6">
    <source>
        <dbReference type="ARBA" id="ARBA00023136"/>
    </source>
</evidence>
<dbReference type="Pfam" id="PF01790">
    <property type="entry name" value="LGT"/>
    <property type="match status" value="1"/>
</dbReference>
<keyword evidence="3 7" id="KW-0808">Transferase</keyword>
<feature type="transmembrane region" description="Helical" evidence="7">
    <location>
        <begin position="56"/>
        <end position="76"/>
    </location>
</feature>
<dbReference type="STRING" id="555778.Hneap_0902"/>
<keyword evidence="4 7" id="KW-0812">Transmembrane</keyword>
<proteinExistence type="inferred from homology"/>
<keyword evidence="7" id="KW-0997">Cell inner membrane</keyword>
<feature type="transmembrane region" description="Helical" evidence="7">
    <location>
        <begin position="173"/>
        <end position="192"/>
    </location>
</feature>
<evidence type="ECO:0000256" key="2">
    <source>
        <dbReference type="ARBA" id="ARBA00022475"/>
    </source>
</evidence>
<comment type="function">
    <text evidence="7">Catalyzes the transfer of the diacylglyceryl group from phosphatidylglycerol to the sulfhydryl group of the N-terminal cysteine of a prolipoprotein, the first step in the formation of mature lipoproteins.</text>
</comment>
<sequence>MLAYPHIDPVALSLGPLKVHWYGLMYLVGFVGAWALGRYRAAKPNWPLSPLLVDDLIFYGALGVILGGRIGYMVFYQAPELIHHPLTIFQIWDGGMSFHGGLIGVMTAMALFARKYKLHFFTLMDFIAPLVPIGLFAGRIGNFINGELWGKVTTLPWGMVFPTGGPLPRQPSMLYEAFSEGILLFLILFFFSIKPRPRMAVSAVFLIFYGTFRFLVEFVREPDPQLGYLWDGWLTMGQVLSFPMIMFGFALLWYAYHKRIMDRSDNSPSNSEQST</sequence>
<feature type="transmembrane region" description="Helical" evidence="7">
    <location>
        <begin position="236"/>
        <end position="256"/>
    </location>
</feature>
<reference evidence="8 9" key="1">
    <citation type="submission" date="2009-10" db="EMBL/GenBank/DDBJ databases">
        <title>Complete sequence of Halothiobacillus neapolitanus c2.</title>
        <authorList>
            <consortium name="US DOE Joint Genome Institute"/>
            <person name="Lucas S."/>
            <person name="Copeland A."/>
            <person name="Lapidus A."/>
            <person name="Glavina del Rio T."/>
            <person name="Tice H."/>
            <person name="Bruce D."/>
            <person name="Goodwin L."/>
            <person name="Pitluck S."/>
            <person name="Davenport K."/>
            <person name="Brettin T."/>
            <person name="Detter J.C."/>
            <person name="Han C."/>
            <person name="Tapia R."/>
            <person name="Larimer F."/>
            <person name="Land M."/>
            <person name="Hauser L."/>
            <person name="Kyrpides N."/>
            <person name="Mikhailova N."/>
            <person name="Kerfeld C."/>
            <person name="Cannon G."/>
            <person name="Heinhort S."/>
        </authorList>
    </citation>
    <scope>NUCLEOTIDE SEQUENCE [LARGE SCALE GENOMIC DNA]</scope>
    <source>
        <strain evidence="9">ATCC 23641 / c2</strain>
    </source>
</reference>
<evidence type="ECO:0000313" key="8">
    <source>
        <dbReference type="EMBL" id="ACX95745.1"/>
    </source>
</evidence>
<dbReference type="EC" id="2.5.1.145" evidence="7"/>
<protein>
    <recommendedName>
        <fullName evidence="7">Phosphatidylglycerol--prolipoprotein diacylglyceryl transferase</fullName>
        <ecNumber evidence="7">2.5.1.145</ecNumber>
    </recommendedName>
</protein>
<evidence type="ECO:0000256" key="1">
    <source>
        <dbReference type="ARBA" id="ARBA00007150"/>
    </source>
</evidence>
<evidence type="ECO:0000256" key="3">
    <source>
        <dbReference type="ARBA" id="ARBA00022679"/>
    </source>
</evidence>
<name>D0KZ72_HALNC</name>
<evidence type="ECO:0000256" key="4">
    <source>
        <dbReference type="ARBA" id="ARBA00022692"/>
    </source>
</evidence>
<comment type="catalytic activity">
    <reaction evidence="7">
        <text>L-cysteinyl-[prolipoprotein] + a 1,2-diacyl-sn-glycero-3-phospho-(1'-sn-glycerol) = an S-1,2-diacyl-sn-glyceryl-L-cysteinyl-[prolipoprotein] + sn-glycerol 1-phosphate + H(+)</text>
        <dbReference type="Rhea" id="RHEA:56712"/>
        <dbReference type="Rhea" id="RHEA-COMP:14679"/>
        <dbReference type="Rhea" id="RHEA-COMP:14680"/>
        <dbReference type="ChEBI" id="CHEBI:15378"/>
        <dbReference type="ChEBI" id="CHEBI:29950"/>
        <dbReference type="ChEBI" id="CHEBI:57685"/>
        <dbReference type="ChEBI" id="CHEBI:64716"/>
        <dbReference type="ChEBI" id="CHEBI:140658"/>
        <dbReference type="EC" id="2.5.1.145"/>
    </reaction>
</comment>
<dbReference type="PANTHER" id="PTHR30589:SF0">
    <property type="entry name" value="PHOSPHATIDYLGLYCEROL--PROLIPOPROTEIN DIACYLGLYCERYL TRANSFERASE"/>
    <property type="match status" value="1"/>
</dbReference>
<dbReference type="NCBIfam" id="TIGR00544">
    <property type="entry name" value="lgt"/>
    <property type="match status" value="1"/>
</dbReference>
<dbReference type="GO" id="GO:0005886">
    <property type="term" value="C:plasma membrane"/>
    <property type="evidence" value="ECO:0007669"/>
    <property type="project" value="UniProtKB-SubCell"/>
</dbReference>
<comment type="similarity">
    <text evidence="1 7">Belongs to the Lgt family.</text>
</comment>
<feature type="transmembrane region" description="Helical" evidence="7">
    <location>
        <begin position="96"/>
        <end position="113"/>
    </location>
</feature>
<evidence type="ECO:0000256" key="7">
    <source>
        <dbReference type="HAMAP-Rule" id="MF_01147"/>
    </source>
</evidence>
<dbReference type="RefSeq" id="WP_012823781.1">
    <property type="nucleotide sequence ID" value="NC_013422.1"/>
</dbReference>
<dbReference type="OrthoDB" id="871140at2"/>
<dbReference type="EMBL" id="CP001801">
    <property type="protein sequence ID" value="ACX95745.1"/>
    <property type="molecule type" value="Genomic_DNA"/>
</dbReference>
<dbReference type="PROSITE" id="PS01311">
    <property type="entry name" value="LGT"/>
    <property type="match status" value="1"/>
</dbReference>
<evidence type="ECO:0000256" key="5">
    <source>
        <dbReference type="ARBA" id="ARBA00022989"/>
    </source>
</evidence>
<dbReference type="InterPro" id="IPR001640">
    <property type="entry name" value="Lgt"/>
</dbReference>
<dbReference type="AlphaFoldDB" id="D0KZ72"/>
<keyword evidence="2 7" id="KW-1003">Cell membrane</keyword>
<dbReference type="GO" id="GO:0042158">
    <property type="term" value="P:lipoprotein biosynthetic process"/>
    <property type="evidence" value="ECO:0007669"/>
    <property type="project" value="UniProtKB-UniRule"/>
</dbReference>
<feature type="transmembrane region" description="Helical" evidence="7">
    <location>
        <begin position="120"/>
        <end position="140"/>
    </location>
</feature>
<dbReference type="KEGG" id="hna:Hneap_0902"/>
<keyword evidence="9" id="KW-1185">Reference proteome</keyword>
<comment type="pathway">
    <text evidence="7">Protein modification; lipoprotein biosynthesis (diacylglyceryl transfer).</text>
</comment>
<dbReference type="UniPathway" id="UPA00664"/>
<keyword evidence="5 7" id="KW-1133">Transmembrane helix</keyword>
<dbReference type="PANTHER" id="PTHR30589">
    <property type="entry name" value="PROLIPOPROTEIN DIACYLGLYCERYL TRANSFERASE"/>
    <property type="match status" value="1"/>
</dbReference>
<feature type="transmembrane region" description="Helical" evidence="7">
    <location>
        <begin position="199"/>
        <end position="216"/>
    </location>
</feature>
<feature type="transmembrane region" description="Helical" evidence="7">
    <location>
        <begin position="19"/>
        <end position="36"/>
    </location>
</feature>
<comment type="subcellular location">
    <subcellularLocation>
        <location evidence="7">Cell inner membrane</location>
        <topology evidence="7">Multi-pass membrane protein</topology>
    </subcellularLocation>
</comment>
<dbReference type="Proteomes" id="UP000009102">
    <property type="component" value="Chromosome"/>
</dbReference>
<evidence type="ECO:0000313" key="9">
    <source>
        <dbReference type="Proteomes" id="UP000009102"/>
    </source>
</evidence>
<dbReference type="GO" id="GO:0008961">
    <property type="term" value="F:phosphatidylglycerol-prolipoprotein diacylglyceryl transferase activity"/>
    <property type="evidence" value="ECO:0007669"/>
    <property type="project" value="UniProtKB-UniRule"/>
</dbReference>
<feature type="binding site" evidence="7">
    <location>
        <position position="139"/>
    </location>
    <ligand>
        <name>a 1,2-diacyl-sn-glycero-3-phospho-(1'-sn-glycerol)</name>
        <dbReference type="ChEBI" id="CHEBI:64716"/>
    </ligand>
</feature>
<keyword evidence="8" id="KW-0449">Lipoprotein</keyword>
<accession>D0KZ72</accession>
<organism evidence="8 9">
    <name type="scientific">Halothiobacillus neapolitanus (strain ATCC 23641 / DSM 15147 / CIP 104769 / NCIMB 8539 / c2)</name>
    <name type="common">Thiobacillus neapolitanus</name>
    <dbReference type="NCBI Taxonomy" id="555778"/>
    <lineage>
        <taxon>Bacteria</taxon>
        <taxon>Pseudomonadati</taxon>
        <taxon>Pseudomonadota</taxon>
        <taxon>Gammaproteobacteria</taxon>
        <taxon>Chromatiales</taxon>
        <taxon>Halothiobacillaceae</taxon>
        <taxon>Halothiobacillus</taxon>
    </lineage>
</organism>
<dbReference type="HOGENOM" id="CLU_013386_1_0_6"/>
<keyword evidence="6 7" id="KW-0472">Membrane</keyword>